<evidence type="ECO:0000313" key="2">
    <source>
        <dbReference type="EMBL" id="TWT89993.1"/>
    </source>
</evidence>
<comment type="caution">
    <text evidence="2">The sequence shown here is derived from an EMBL/GenBank/DDBJ whole genome shotgun (WGS) entry which is preliminary data.</text>
</comment>
<feature type="signal peptide" evidence="1">
    <location>
        <begin position="1"/>
        <end position="26"/>
    </location>
</feature>
<dbReference type="EMBL" id="SJPQ01000001">
    <property type="protein sequence ID" value="TWT89993.1"/>
    <property type="molecule type" value="Genomic_DNA"/>
</dbReference>
<dbReference type="Proteomes" id="UP000315440">
    <property type="component" value="Unassembled WGS sequence"/>
</dbReference>
<accession>A0A5C5ZUT4</accession>
<reference evidence="2 3" key="1">
    <citation type="submission" date="2019-02" db="EMBL/GenBank/DDBJ databases">
        <title>Deep-cultivation of Planctomycetes and their phenomic and genomic characterization uncovers novel biology.</title>
        <authorList>
            <person name="Wiegand S."/>
            <person name="Jogler M."/>
            <person name="Boedeker C."/>
            <person name="Pinto D."/>
            <person name="Vollmers J."/>
            <person name="Rivas-Marin E."/>
            <person name="Kohn T."/>
            <person name="Peeters S.H."/>
            <person name="Heuer A."/>
            <person name="Rast P."/>
            <person name="Oberbeckmann S."/>
            <person name="Bunk B."/>
            <person name="Jeske O."/>
            <person name="Meyerdierks A."/>
            <person name="Storesund J.E."/>
            <person name="Kallscheuer N."/>
            <person name="Luecker S."/>
            <person name="Lage O.M."/>
            <person name="Pohl T."/>
            <person name="Merkel B.J."/>
            <person name="Hornburger P."/>
            <person name="Mueller R.-W."/>
            <person name="Bruemmer F."/>
            <person name="Labrenz M."/>
            <person name="Spormann A.M."/>
            <person name="Op Den Camp H."/>
            <person name="Overmann J."/>
            <person name="Amann R."/>
            <person name="Jetten M.S.M."/>
            <person name="Mascher T."/>
            <person name="Medema M.H."/>
            <person name="Devos D.P."/>
            <person name="Kaster A.-K."/>
            <person name="Ovreas L."/>
            <person name="Rohde M."/>
            <person name="Galperin M.Y."/>
            <person name="Jogler C."/>
        </authorList>
    </citation>
    <scope>NUCLEOTIDE SEQUENCE [LARGE SCALE GENOMIC DNA]</scope>
    <source>
        <strain evidence="2 3">Mal64</strain>
    </source>
</reference>
<gene>
    <name evidence="2" type="ORF">Mal64_03750</name>
</gene>
<keyword evidence="1" id="KW-0732">Signal</keyword>
<feature type="chain" id="PRO_5022695999" description="DUF1598 domain-containing protein" evidence="1">
    <location>
        <begin position="27"/>
        <end position="447"/>
    </location>
</feature>
<dbReference type="AlphaFoldDB" id="A0A5C5ZUT4"/>
<organism evidence="2 3">
    <name type="scientific">Pseudobythopirellula maris</name>
    <dbReference type="NCBI Taxonomy" id="2527991"/>
    <lineage>
        <taxon>Bacteria</taxon>
        <taxon>Pseudomonadati</taxon>
        <taxon>Planctomycetota</taxon>
        <taxon>Planctomycetia</taxon>
        <taxon>Pirellulales</taxon>
        <taxon>Lacipirellulaceae</taxon>
        <taxon>Pseudobythopirellula</taxon>
    </lineage>
</organism>
<name>A0A5C5ZUT4_9BACT</name>
<protein>
    <recommendedName>
        <fullName evidence="4">DUF1598 domain-containing protein</fullName>
    </recommendedName>
</protein>
<keyword evidence="3" id="KW-1185">Reference proteome</keyword>
<evidence type="ECO:0000313" key="3">
    <source>
        <dbReference type="Proteomes" id="UP000315440"/>
    </source>
</evidence>
<evidence type="ECO:0000256" key="1">
    <source>
        <dbReference type="SAM" id="SignalP"/>
    </source>
</evidence>
<sequence precursor="true">MHLKFYCGWALLAALAVALAPASATAQLVTQQAPAVGGVSINPEGVLSAPEVADNDQLRATWQAGLAAAPADLEPYNDLRFVSLKGLEQRVAEASEQGNDIPDDVRYLAGLLRVKHVLVYPKQGDIVLAGPAEGWKADRLGNVVGATTNRPVLTLDDLMVALRTMEDTNGQGMSCSIDPTQEGLKRVQRLQNRLTSDISPKKAAGAVERALGEQTVSVSGVPATSRFARTMVAADFRMKRLAMGLEEAPIGGLPSYLTLLEGRGAQESMLPRWWMAANYEPMLRDEEGLAWEIRGQGVKCMTENDFVSADGERSRSGKSGTVAQQWADRFTEGFEELADHDSSFGRLRNAMDMAVATALVAKEDLLTLVGLSLPNLMGDAETEQYPAPKSVATEASFMRMGSRWVITASGGVQFYPWLVADQAETSADVAAVRSAGAEQLGGNWWWQ</sequence>
<dbReference type="InterPro" id="IPR011487">
    <property type="entry name" value="DUF1598"/>
</dbReference>
<proteinExistence type="predicted"/>
<dbReference type="Pfam" id="PF07643">
    <property type="entry name" value="DUF1598"/>
    <property type="match status" value="1"/>
</dbReference>
<dbReference type="OrthoDB" id="233246at2"/>
<dbReference type="RefSeq" id="WP_146396213.1">
    <property type="nucleotide sequence ID" value="NZ_SJPQ01000001.1"/>
</dbReference>
<evidence type="ECO:0008006" key="4">
    <source>
        <dbReference type="Google" id="ProtNLM"/>
    </source>
</evidence>